<dbReference type="STRING" id="1927124.BST13_29795"/>
<gene>
    <name evidence="2" type="ORF">BST13_29795</name>
</gene>
<dbReference type="AlphaFoldDB" id="A0A1X0ACN6"/>
<evidence type="ECO:0000313" key="3">
    <source>
        <dbReference type="Proteomes" id="UP000192448"/>
    </source>
</evidence>
<protein>
    <submittedName>
        <fullName evidence="2">Secretion protein EccK</fullName>
    </submittedName>
</protein>
<evidence type="ECO:0000313" key="2">
    <source>
        <dbReference type="EMBL" id="ORA27821.1"/>
    </source>
</evidence>
<reference evidence="2 3" key="1">
    <citation type="submission" date="2017-02" db="EMBL/GenBank/DDBJ databases">
        <title>The new phylogeny of genus Mycobacterium.</title>
        <authorList>
            <person name="Tortoli E."/>
            <person name="Trovato A."/>
            <person name="Cirillo D.M."/>
        </authorList>
    </citation>
    <scope>NUCLEOTIDE SEQUENCE [LARGE SCALE GENOMIC DNA]</scope>
    <source>
        <strain evidence="2 3">RW6</strain>
    </source>
</reference>
<dbReference type="Proteomes" id="UP000192448">
    <property type="component" value="Unassembled WGS sequence"/>
</dbReference>
<feature type="region of interest" description="Disordered" evidence="1">
    <location>
        <begin position="1"/>
        <end position="52"/>
    </location>
</feature>
<dbReference type="EMBL" id="MVHF01000043">
    <property type="protein sequence ID" value="ORA27821.1"/>
    <property type="molecule type" value="Genomic_DNA"/>
</dbReference>
<sequence>MPLAPAPSVPSAGPSAPAGSTGGPMGPGVMPTGASQGAGAGAVPPPPAPVPVSAARMERDAIAVSSTAAALQRKQAGNDPLAVARRIGAALNMGHSKDPGFYWVTGLTKDGAIVVANTYGLGYIPDGVKLPESVKLASADESIPAGVRGSWATYPIVALHGWAQHHDTTLRAVIATEDQFKGFDPGAAPIILQPDDIPETGQMQGRDRLTVISPDVSARLMKMSDAALMELLPPASVDVEGPQNRRVELLLEVFRPLLSSDPGRIPVQLEAMVSYADHMQELAIHSAHTAADGEAQRSAIADWLYWQHLGVLTSDALAGAS</sequence>
<proteinExistence type="predicted"/>
<keyword evidence="3" id="KW-1185">Reference proteome</keyword>
<feature type="compositionally biased region" description="Low complexity" evidence="1">
    <location>
        <begin position="9"/>
        <end position="19"/>
    </location>
</feature>
<accession>A0A1X0ACN6</accession>
<organism evidence="2 3">
    <name type="scientific">Mycobacterium aquaticum</name>
    <dbReference type="NCBI Taxonomy" id="1927124"/>
    <lineage>
        <taxon>Bacteria</taxon>
        <taxon>Bacillati</taxon>
        <taxon>Actinomycetota</taxon>
        <taxon>Actinomycetes</taxon>
        <taxon>Mycobacteriales</taxon>
        <taxon>Mycobacteriaceae</taxon>
        <taxon>Mycobacterium</taxon>
    </lineage>
</organism>
<evidence type="ECO:0000256" key="1">
    <source>
        <dbReference type="SAM" id="MobiDB-lite"/>
    </source>
</evidence>
<comment type="caution">
    <text evidence="2">The sequence shown here is derived from an EMBL/GenBank/DDBJ whole genome shotgun (WGS) entry which is preliminary data.</text>
</comment>
<name>A0A1X0ACN6_9MYCO</name>